<dbReference type="SUPFAM" id="SSF54001">
    <property type="entry name" value="Cysteine proteinases"/>
    <property type="match status" value="1"/>
</dbReference>
<comment type="caution">
    <text evidence="5">The sequence shown here is derived from an EMBL/GenBank/DDBJ whole genome shotgun (WGS) entry which is preliminary data.</text>
</comment>
<dbReference type="AlphaFoldDB" id="A0A8S0VC86"/>
<keyword evidence="6" id="KW-1185">Reference proteome</keyword>
<evidence type="ECO:0000259" key="4">
    <source>
        <dbReference type="Pfam" id="PF02902"/>
    </source>
</evidence>
<evidence type="ECO:0000256" key="1">
    <source>
        <dbReference type="ARBA" id="ARBA00005234"/>
    </source>
</evidence>
<dbReference type="EMBL" id="CACTIH010009437">
    <property type="protein sequence ID" value="CAA3031310.1"/>
    <property type="molecule type" value="Genomic_DNA"/>
</dbReference>
<evidence type="ECO:0000256" key="3">
    <source>
        <dbReference type="ARBA" id="ARBA00022801"/>
    </source>
</evidence>
<dbReference type="GO" id="GO:0006508">
    <property type="term" value="P:proteolysis"/>
    <property type="evidence" value="ECO:0007669"/>
    <property type="project" value="UniProtKB-KW"/>
</dbReference>
<protein>
    <submittedName>
        <fullName evidence="5">Sentrin-specific protease 1-like</fullName>
    </submittedName>
</protein>
<feature type="domain" description="Ubiquitin-like protease family profile" evidence="4">
    <location>
        <begin position="16"/>
        <end position="56"/>
    </location>
</feature>
<accession>A0A8S0VC86</accession>
<sequence length="102" mass="12104">MFLALINALRILKKDPDYHGPDSKELKVYIDSTLPQQTNGNDCGVFVILYALYILRDERCFIPHRFYINKCRLGIATLLYKYREMYVKHAKQGLMEEWMVIE</sequence>
<comment type="similarity">
    <text evidence="1">Belongs to the peptidase C48 family.</text>
</comment>
<dbReference type="GO" id="GO:0008234">
    <property type="term" value="F:cysteine-type peptidase activity"/>
    <property type="evidence" value="ECO:0007669"/>
    <property type="project" value="InterPro"/>
</dbReference>
<dbReference type="Gramene" id="OE9A121964T1">
    <property type="protein sequence ID" value="OE9A121964C1"/>
    <property type="gene ID" value="OE9A121964"/>
</dbReference>
<evidence type="ECO:0000313" key="5">
    <source>
        <dbReference type="EMBL" id="CAA3031310.1"/>
    </source>
</evidence>
<evidence type="ECO:0000256" key="2">
    <source>
        <dbReference type="ARBA" id="ARBA00022670"/>
    </source>
</evidence>
<dbReference type="OrthoDB" id="8951552at2759"/>
<organism evidence="5 6">
    <name type="scientific">Olea europaea subsp. europaea</name>
    <dbReference type="NCBI Taxonomy" id="158383"/>
    <lineage>
        <taxon>Eukaryota</taxon>
        <taxon>Viridiplantae</taxon>
        <taxon>Streptophyta</taxon>
        <taxon>Embryophyta</taxon>
        <taxon>Tracheophyta</taxon>
        <taxon>Spermatophyta</taxon>
        <taxon>Magnoliopsida</taxon>
        <taxon>eudicotyledons</taxon>
        <taxon>Gunneridae</taxon>
        <taxon>Pentapetalae</taxon>
        <taxon>asterids</taxon>
        <taxon>lamiids</taxon>
        <taxon>Lamiales</taxon>
        <taxon>Oleaceae</taxon>
        <taxon>Oleeae</taxon>
        <taxon>Olea</taxon>
    </lineage>
</organism>
<keyword evidence="2 5" id="KW-0645">Protease</keyword>
<proteinExistence type="inferred from homology"/>
<gene>
    <name evidence="5" type="ORF">OLEA9_A121964</name>
</gene>
<evidence type="ECO:0000313" key="6">
    <source>
        <dbReference type="Proteomes" id="UP000594638"/>
    </source>
</evidence>
<dbReference type="Proteomes" id="UP000594638">
    <property type="component" value="Unassembled WGS sequence"/>
</dbReference>
<name>A0A8S0VC86_OLEEU</name>
<keyword evidence="3" id="KW-0378">Hydrolase</keyword>
<reference evidence="5 6" key="1">
    <citation type="submission" date="2019-12" db="EMBL/GenBank/DDBJ databases">
        <authorList>
            <person name="Alioto T."/>
            <person name="Alioto T."/>
            <person name="Gomez Garrido J."/>
        </authorList>
    </citation>
    <scope>NUCLEOTIDE SEQUENCE [LARGE SCALE GENOMIC DNA]</scope>
</reference>
<dbReference type="InterPro" id="IPR038765">
    <property type="entry name" value="Papain-like_cys_pep_sf"/>
</dbReference>
<dbReference type="Pfam" id="PF02902">
    <property type="entry name" value="Peptidase_C48"/>
    <property type="match status" value="1"/>
</dbReference>
<dbReference type="InterPro" id="IPR003653">
    <property type="entry name" value="Peptidase_C48_C"/>
</dbReference>
<dbReference type="Gene3D" id="3.40.395.10">
    <property type="entry name" value="Adenoviral Proteinase, Chain A"/>
    <property type="match status" value="1"/>
</dbReference>